<evidence type="ECO:0008006" key="3">
    <source>
        <dbReference type="Google" id="ProtNLM"/>
    </source>
</evidence>
<protein>
    <recommendedName>
        <fullName evidence="3">Stage III sporulation protein AD</fullName>
    </recommendedName>
</protein>
<evidence type="ECO:0000313" key="2">
    <source>
        <dbReference type="Proteomes" id="UP000824260"/>
    </source>
</evidence>
<gene>
    <name evidence="1" type="ORF">IAA52_11080</name>
</gene>
<accession>A0A9D1CYK7</accession>
<organism evidence="1 2">
    <name type="scientific">Candidatus Pullichristensenella stercorigallinarum</name>
    <dbReference type="NCBI Taxonomy" id="2840909"/>
    <lineage>
        <taxon>Bacteria</taxon>
        <taxon>Bacillati</taxon>
        <taxon>Bacillota</taxon>
        <taxon>Clostridia</taxon>
        <taxon>Candidatus Pullichristensenella</taxon>
    </lineage>
</organism>
<dbReference type="AlphaFoldDB" id="A0A9D1CYK7"/>
<sequence length="124" mass="12477">MRIALLLVAAALACAAMRVQRPELAAGVALAAGAAVLVMLLPGLREAASALTLFADASGLDGGAALILRATGVSLIAEFATHLCEDAGEKALASRVELAVRVTLFAMAAPLLTELVNLVTEALA</sequence>
<proteinExistence type="predicted"/>
<dbReference type="Pfam" id="PF06686">
    <property type="entry name" value="SpoIIIAC"/>
    <property type="match status" value="1"/>
</dbReference>
<reference evidence="1" key="2">
    <citation type="journal article" date="2021" name="PeerJ">
        <title>Extensive microbial diversity within the chicken gut microbiome revealed by metagenomics and culture.</title>
        <authorList>
            <person name="Gilroy R."/>
            <person name="Ravi A."/>
            <person name="Getino M."/>
            <person name="Pursley I."/>
            <person name="Horton D.L."/>
            <person name="Alikhan N.F."/>
            <person name="Baker D."/>
            <person name="Gharbi K."/>
            <person name="Hall N."/>
            <person name="Watson M."/>
            <person name="Adriaenssens E.M."/>
            <person name="Foster-Nyarko E."/>
            <person name="Jarju S."/>
            <person name="Secka A."/>
            <person name="Antonio M."/>
            <person name="Oren A."/>
            <person name="Chaudhuri R.R."/>
            <person name="La Ragione R."/>
            <person name="Hildebrand F."/>
            <person name="Pallen M.J."/>
        </authorList>
    </citation>
    <scope>NUCLEOTIDE SEQUENCE</scope>
    <source>
        <strain evidence="1">ChiSjej6B24-2974</strain>
    </source>
</reference>
<comment type="caution">
    <text evidence="1">The sequence shown here is derived from an EMBL/GenBank/DDBJ whole genome shotgun (WGS) entry which is preliminary data.</text>
</comment>
<evidence type="ECO:0000313" key="1">
    <source>
        <dbReference type="EMBL" id="HIQ83630.1"/>
    </source>
</evidence>
<reference evidence="1" key="1">
    <citation type="submission" date="2020-10" db="EMBL/GenBank/DDBJ databases">
        <authorList>
            <person name="Gilroy R."/>
        </authorList>
    </citation>
    <scope>NUCLEOTIDE SEQUENCE</scope>
    <source>
        <strain evidence="1">ChiSjej6B24-2974</strain>
    </source>
</reference>
<name>A0A9D1CYK7_9FIRM</name>
<dbReference type="InterPro" id="IPR025664">
    <property type="entry name" value="Spore_III_AC/AD"/>
</dbReference>
<dbReference type="Proteomes" id="UP000824260">
    <property type="component" value="Unassembled WGS sequence"/>
</dbReference>
<dbReference type="EMBL" id="DVFZ01000103">
    <property type="protein sequence ID" value="HIQ83630.1"/>
    <property type="molecule type" value="Genomic_DNA"/>
</dbReference>